<name>A0ABR5SA45_9MICO</name>
<organism evidence="2 3">
    <name type="scientific">Curtobacterium oceanosedimentum</name>
    <dbReference type="NCBI Taxonomy" id="465820"/>
    <lineage>
        <taxon>Bacteria</taxon>
        <taxon>Bacillati</taxon>
        <taxon>Actinomycetota</taxon>
        <taxon>Actinomycetes</taxon>
        <taxon>Micrococcales</taxon>
        <taxon>Microbacteriaceae</taxon>
        <taxon>Curtobacterium</taxon>
    </lineage>
</organism>
<dbReference type="EMBL" id="LDRB01000010">
    <property type="protein sequence ID" value="KTR42257.1"/>
    <property type="molecule type" value="Genomic_DNA"/>
</dbReference>
<dbReference type="Proteomes" id="UP000078335">
    <property type="component" value="Unassembled WGS sequence"/>
</dbReference>
<gene>
    <name evidence="2" type="ORF">NS263_02530</name>
</gene>
<dbReference type="RefSeq" id="WP_058727728.1">
    <property type="nucleotide sequence ID" value="NZ_LDRB01000010.1"/>
</dbReference>
<protein>
    <submittedName>
        <fullName evidence="2">Uncharacterized protein</fullName>
    </submittedName>
</protein>
<keyword evidence="3" id="KW-1185">Reference proteome</keyword>
<evidence type="ECO:0000256" key="1">
    <source>
        <dbReference type="SAM" id="MobiDB-lite"/>
    </source>
</evidence>
<proteinExistence type="predicted"/>
<comment type="caution">
    <text evidence="2">The sequence shown here is derived from an EMBL/GenBank/DDBJ whole genome shotgun (WGS) entry which is preliminary data.</text>
</comment>
<evidence type="ECO:0000313" key="2">
    <source>
        <dbReference type="EMBL" id="KTR42257.1"/>
    </source>
</evidence>
<reference evidence="2 3" key="1">
    <citation type="journal article" date="2016" name="Front. Microbiol.">
        <title>Genomic Resource of Rice Seed Associated Bacteria.</title>
        <authorList>
            <person name="Midha S."/>
            <person name="Bansal K."/>
            <person name="Sharma S."/>
            <person name="Kumar N."/>
            <person name="Patil P.P."/>
            <person name="Chaudhry V."/>
            <person name="Patil P.B."/>
        </authorList>
    </citation>
    <scope>NUCLEOTIDE SEQUENCE [LARGE SCALE GENOMIC DNA]</scope>
    <source>
        <strain evidence="2 3">NS263</strain>
    </source>
</reference>
<evidence type="ECO:0000313" key="3">
    <source>
        <dbReference type="Proteomes" id="UP000078335"/>
    </source>
</evidence>
<sequence length="386" mass="41027">MPLRDLAMLDEATFDASNVRVTDGCVVLHGSVVDCGTSVGTARLPVTLTVSDAVDVTVDLAGGTGDLVLDRVEVTPTTVTLVGVVPARVVVTTSVQSKALLEVGTTPIAMRRWGRWRPWGTGGPVVLDHRAILKRLRTSTCPECGHPWSEHSTDPDESLTMCSECAYEHDHGETPPGATVCFARVPRALVEPRSAFARTSPSDDPPVDRGAPAAPSTGRLFRPTVSSLREACAALAVGMVSTDEVSALAAELVAAGHDGESLVALASLYSGAATADALDLTRAALVEAGVRPVDLEGEEVPLLALRVACHGFLLGHWTLRAFSSWVHREIGHEGPEAAQQLALVDDELDELDHRHIAVGPSFRRAVERLAVEYIEVTEEVAHPFPF</sequence>
<feature type="region of interest" description="Disordered" evidence="1">
    <location>
        <begin position="196"/>
        <end position="218"/>
    </location>
</feature>
<accession>A0ABR5SA45</accession>